<reference evidence="4" key="2">
    <citation type="submission" date="2020-09" db="EMBL/GenBank/DDBJ databases">
        <authorList>
            <person name="Sun Q."/>
            <person name="Ohkuma M."/>
        </authorList>
    </citation>
    <scope>NUCLEOTIDE SEQUENCE</scope>
    <source>
        <strain evidence="4">JCM 3090</strain>
    </source>
</reference>
<evidence type="ECO:0000313" key="4">
    <source>
        <dbReference type="EMBL" id="GGK02471.1"/>
    </source>
</evidence>
<gene>
    <name evidence="4" type="ORF">GCM10010123_35510</name>
</gene>
<dbReference type="InterPro" id="IPR017938">
    <property type="entry name" value="Riboflavin_synthase-like_b-brl"/>
</dbReference>
<dbReference type="PROSITE" id="PS51384">
    <property type="entry name" value="FAD_FR"/>
    <property type="match status" value="1"/>
</dbReference>
<sequence length="697" mass="65024">MIRGVLHPPNLSAAHPAPPTRGPDIPDPAAHTRGVTSIGPDGPAPDLTGLIRTLRQALTEGAGGTTAASSAAAVARAAQGGRIGRAADGPAPHAPSQLVQLQQTLRASLAAGGGPAAVAHAVLTALDRLTDAPAGPGTTGSGPGGSAAAGTAGGSGGAVAGGAVPGGGAIAGGGGAGGSAAGPGGTPGGGGVGTDGGGAGRPGAGTGAGPGGVAGGAGGAGGGPGAGAGGVGGSAGGGAGAAGGPVGPGGPGGAGGAGTGGGTGVGGGTGPAGGGTGVGGGAGGGPAGGAAVPPHGGPGGGGAPGGTAVPGRPFPPGGGAVGGVGPGGLPVNPTPPSGDPVGPGGQPLPGPVTTNAPGRTARPLNPPGTPLTADGVRRALDALLPAAPEARSAQLTRAVGWLVENLDRPQVVAPATAQLGPAVAALGVRPEQAEALAVLLSDAARANGVWTPREWTAWRAASGLAARWVAEGAAAGSYAPPYWTGTVVEREERRPDLAVLRVRTYLPYPYAGGERAPVETGHHRDAWRPCWIAGGPRPDNIVELHVRAEGADAVATALVGRVAVGDPVRLGPPVGGPAVDPAAAGLLFVAEDTGAAPVLGLLAELRAAGDRRPRAVLHWVPPGEESYDRVRLAALADTVVVHSAVELAGALAGLPLAPDWWAVAAGSPTGVAAVRTAVAYAGIPTARTVHAAVGPDD</sequence>
<evidence type="ECO:0000313" key="5">
    <source>
        <dbReference type="Proteomes" id="UP000649739"/>
    </source>
</evidence>
<accession>A0A8J3FBN9</accession>
<feature type="region of interest" description="Disordered" evidence="2">
    <location>
        <begin position="250"/>
        <end position="374"/>
    </location>
</feature>
<dbReference type="PANTHER" id="PTHR47354:SF5">
    <property type="entry name" value="PROTEIN RFBI"/>
    <property type="match status" value="1"/>
</dbReference>
<dbReference type="SUPFAM" id="SSF52343">
    <property type="entry name" value="Ferredoxin reductase-like, C-terminal NADP-linked domain"/>
    <property type="match status" value="1"/>
</dbReference>
<dbReference type="InterPro" id="IPR050415">
    <property type="entry name" value="MRET"/>
</dbReference>
<dbReference type="Proteomes" id="UP000649739">
    <property type="component" value="Unassembled WGS sequence"/>
</dbReference>
<name>A0A8J3FBN9_9ACTN</name>
<evidence type="ECO:0000259" key="3">
    <source>
        <dbReference type="PROSITE" id="PS51384"/>
    </source>
</evidence>
<feature type="region of interest" description="Disordered" evidence="2">
    <location>
        <begin position="1"/>
        <end position="46"/>
    </location>
</feature>
<dbReference type="PRINTS" id="PR01228">
    <property type="entry name" value="EGGSHELL"/>
</dbReference>
<reference evidence="4" key="1">
    <citation type="journal article" date="2014" name="Int. J. Syst. Evol. Microbiol.">
        <title>Complete genome sequence of Corynebacterium casei LMG S-19264T (=DSM 44701T), isolated from a smear-ripened cheese.</title>
        <authorList>
            <consortium name="US DOE Joint Genome Institute (JGI-PGF)"/>
            <person name="Walter F."/>
            <person name="Albersmeier A."/>
            <person name="Kalinowski J."/>
            <person name="Ruckert C."/>
        </authorList>
    </citation>
    <scope>NUCLEOTIDE SEQUENCE</scope>
    <source>
        <strain evidence="4">JCM 3090</strain>
    </source>
</reference>
<evidence type="ECO:0000256" key="2">
    <source>
        <dbReference type="SAM" id="MobiDB-lite"/>
    </source>
</evidence>
<evidence type="ECO:0000256" key="1">
    <source>
        <dbReference type="ARBA" id="ARBA00001974"/>
    </source>
</evidence>
<dbReference type="GO" id="GO:0016491">
    <property type="term" value="F:oxidoreductase activity"/>
    <property type="evidence" value="ECO:0007669"/>
    <property type="project" value="InterPro"/>
</dbReference>
<dbReference type="SUPFAM" id="SSF63380">
    <property type="entry name" value="Riboflavin synthase domain-like"/>
    <property type="match status" value="1"/>
</dbReference>
<feature type="compositionally biased region" description="Gly residues" evidence="2">
    <location>
        <begin position="137"/>
        <end position="157"/>
    </location>
</feature>
<dbReference type="InterPro" id="IPR039261">
    <property type="entry name" value="FNR_nucleotide-bd"/>
</dbReference>
<feature type="region of interest" description="Disordered" evidence="2">
    <location>
        <begin position="176"/>
        <end position="210"/>
    </location>
</feature>
<proteinExistence type="predicted"/>
<feature type="compositionally biased region" description="Gly residues" evidence="2">
    <location>
        <begin position="317"/>
        <end position="328"/>
    </location>
</feature>
<dbReference type="InterPro" id="IPR017927">
    <property type="entry name" value="FAD-bd_FR_type"/>
</dbReference>
<protein>
    <recommendedName>
        <fullName evidence="3">FAD-binding FR-type domain-containing protein</fullName>
    </recommendedName>
</protein>
<feature type="region of interest" description="Disordered" evidence="2">
    <location>
        <begin position="133"/>
        <end position="157"/>
    </location>
</feature>
<dbReference type="PANTHER" id="PTHR47354">
    <property type="entry name" value="NADH OXIDOREDUCTASE HCR"/>
    <property type="match status" value="1"/>
</dbReference>
<dbReference type="AlphaFoldDB" id="A0A8J3FBN9"/>
<organism evidence="4 5">
    <name type="scientific">Pilimelia anulata</name>
    <dbReference type="NCBI Taxonomy" id="53371"/>
    <lineage>
        <taxon>Bacteria</taxon>
        <taxon>Bacillati</taxon>
        <taxon>Actinomycetota</taxon>
        <taxon>Actinomycetes</taxon>
        <taxon>Micromonosporales</taxon>
        <taxon>Micromonosporaceae</taxon>
        <taxon>Pilimelia</taxon>
    </lineage>
</organism>
<dbReference type="EMBL" id="BMQB01000008">
    <property type="protein sequence ID" value="GGK02471.1"/>
    <property type="molecule type" value="Genomic_DNA"/>
</dbReference>
<comment type="caution">
    <text evidence="4">The sequence shown here is derived from an EMBL/GenBank/DDBJ whole genome shotgun (WGS) entry which is preliminary data.</text>
</comment>
<keyword evidence="5" id="KW-1185">Reference proteome</keyword>
<comment type="cofactor">
    <cofactor evidence="1">
        <name>FAD</name>
        <dbReference type="ChEBI" id="CHEBI:57692"/>
    </cofactor>
</comment>
<feature type="domain" description="FAD-binding FR-type" evidence="3">
    <location>
        <begin position="480"/>
        <end position="580"/>
    </location>
</feature>
<feature type="compositionally biased region" description="Gly residues" evidence="2">
    <location>
        <begin position="250"/>
        <end position="288"/>
    </location>
</feature>